<dbReference type="InterPro" id="IPR023881">
    <property type="entry name" value="Thiol_BshA"/>
</dbReference>
<dbReference type="Pfam" id="PF13439">
    <property type="entry name" value="Glyco_transf_4"/>
    <property type="match status" value="1"/>
</dbReference>
<proteinExistence type="predicted"/>
<keyword evidence="4" id="KW-1185">Reference proteome</keyword>
<dbReference type="Pfam" id="PF00534">
    <property type="entry name" value="Glycos_transf_1"/>
    <property type="match status" value="1"/>
</dbReference>
<dbReference type="InterPro" id="IPR001296">
    <property type="entry name" value="Glyco_trans_1"/>
</dbReference>
<dbReference type="InterPro" id="IPR050194">
    <property type="entry name" value="Glycosyltransferase_grp1"/>
</dbReference>
<dbReference type="InterPro" id="IPR028098">
    <property type="entry name" value="Glyco_trans_4-like_N"/>
</dbReference>
<dbReference type="PANTHER" id="PTHR45947:SF15">
    <property type="entry name" value="TEICHURONIC ACID BIOSYNTHESIS GLYCOSYLTRANSFERASE TUAC-RELATED"/>
    <property type="match status" value="1"/>
</dbReference>
<organism evidence="3 4">
    <name type="scientific">Chungangia koreensis</name>
    <dbReference type="NCBI Taxonomy" id="752657"/>
    <lineage>
        <taxon>Bacteria</taxon>
        <taxon>Bacillati</taxon>
        <taxon>Bacillota</taxon>
        <taxon>Bacilli</taxon>
        <taxon>Lactobacillales</taxon>
        <taxon>Chungangia</taxon>
    </lineage>
</organism>
<dbReference type="EMBL" id="JBHSEC010000019">
    <property type="protein sequence ID" value="MFC4410943.1"/>
    <property type="molecule type" value="Genomic_DNA"/>
</dbReference>
<evidence type="ECO:0000313" key="4">
    <source>
        <dbReference type="Proteomes" id="UP001595817"/>
    </source>
</evidence>
<feature type="domain" description="Glycosyltransferase subfamily 4-like N-terminal" evidence="2">
    <location>
        <begin position="15"/>
        <end position="178"/>
    </location>
</feature>
<gene>
    <name evidence="3" type="primary">bshA</name>
    <name evidence="3" type="ORF">ACFOZY_10990</name>
</gene>
<protein>
    <submittedName>
        <fullName evidence="3">N-acetyl-alpha-D-glucosaminyl L-malate synthase BshA</fullName>
    </submittedName>
</protein>
<dbReference type="SUPFAM" id="SSF53756">
    <property type="entry name" value="UDP-Glycosyltransferase/glycogen phosphorylase"/>
    <property type="match status" value="1"/>
</dbReference>
<dbReference type="PANTHER" id="PTHR45947">
    <property type="entry name" value="SULFOQUINOVOSYL TRANSFERASE SQD2"/>
    <property type="match status" value="1"/>
</dbReference>
<sequence>MEKLKIGITCYPSLGGSGVVATELAKLLAERGHEIHIITSSRPFRLNKHYPNIFYHPVEVSSYAVFQYLPYDIALANRMSEVILKEKLNVLHVHYAVPHAVCAVLAKDMSGVDVGIVTTLHGTDITVLGHDPALNGSIKYAINKSSATTSVSNALAIDTMRLIEPKKEIETIYNFVDERVYRKRSADYLYDELGLSRDEKLVIHVSNFRKVKRISDIVETFHKIRKRTKAKLLLAGDGPELPTAIEAVELAGIQEDVMFLGKRDDLPELYSISHLKLLLSEQESFGLVLLEAMSCGVPCVGTAIGGIPEVIEHGVNGYVAPLGDTDTASAYALRILEDEGLHRRFSEEAMRSVRERFNSEQIVDQYEALYQKVAYYY</sequence>
<dbReference type="NCBIfam" id="TIGR03999">
    <property type="entry name" value="thiol_BshA"/>
    <property type="match status" value="1"/>
</dbReference>
<dbReference type="Gene3D" id="3.40.50.2000">
    <property type="entry name" value="Glycogen Phosphorylase B"/>
    <property type="match status" value="2"/>
</dbReference>
<dbReference type="RefSeq" id="WP_378155353.1">
    <property type="nucleotide sequence ID" value="NZ_JBHSEC010000019.1"/>
</dbReference>
<feature type="domain" description="Glycosyl transferase family 1" evidence="1">
    <location>
        <begin position="193"/>
        <end position="349"/>
    </location>
</feature>
<evidence type="ECO:0000259" key="1">
    <source>
        <dbReference type="Pfam" id="PF00534"/>
    </source>
</evidence>
<evidence type="ECO:0000313" key="3">
    <source>
        <dbReference type="EMBL" id="MFC4410943.1"/>
    </source>
</evidence>
<reference evidence="4" key="1">
    <citation type="journal article" date="2019" name="Int. J. Syst. Evol. Microbiol.">
        <title>The Global Catalogue of Microorganisms (GCM) 10K type strain sequencing project: providing services to taxonomists for standard genome sequencing and annotation.</title>
        <authorList>
            <consortium name="The Broad Institute Genomics Platform"/>
            <consortium name="The Broad Institute Genome Sequencing Center for Infectious Disease"/>
            <person name="Wu L."/>
            <person name="Ma J."/>
        </authorList>
    </citation>
    <scope>NUCLEOTIDE SEQUENCE [LARGE SCALE GENOMIC DNA]</scope>
    <source>
        <strain evidence="4">CCUG 59778</strain>
    </source>
</reference>
<dbReference type="Proteomes" id="UP001595817">
    <property type="component" value="Unassembled WGS sequence"/>
</dbReference>
<comment type="caution">
    <text evidence="3">The sequence shown here is derived from an EMBL/GenBank/DDBJ whole genome shotgun (WGS) entry which is preliminary data.</text>
</comment>
<accession>A0ABV8X6L3</accession>
<evidence type="ECO:0000259" key="2">
    <source>
        <dbReference type="Pfam" id="PF13439"/>
    </source>
</evidence>
<name>A0ABV8X6L3_9LACT</name>